<evidence type="ECO:0000256" key="5">
    <source>
        <dbReference type="ARBA" id="ARBA00023125"/>
    </source>
</evidence>
<dbReference type="KEGG" id="mde:101895021"/>
<evidence type="ECO:0000256" key="3">
    <source>
        <dbReference type="ARBA" id="ARBA00013634"/>
    </source>
</evidence>
<comment type="similarity">
    <text evidence="2">Belongs to the SNAPC3/SRD2 family.</text>
</comment>
<keyword evidence="7" id="KW-0539">Nucleus</keyword>
<dbReference type="STRING" id="7370.A0A1I8NGU6"/>
<dbReference type="RefSeq" id="XP_011290713.1">
    <property type="nucleotide sequence ID" value="XM_011292411.2"/>
</dbReference>
<dbReference type="eggNOG" id="KOG2664">
    <property type="taxonomic scope" value="Eukaryota"/>
</dbReference>
<feature type="compositionally biased region" description="Basic and acidic residues" evidence="11">
    <location>
        <begin position="418"/>
        <end position="431"/>
    </location>
</feature>
<evidence type="ECO:0000256" key="7">
    <source>
        <dbReference type="ARBA" id="ARBA00023242"/>
    </source>
</evidence>
<evidence type="ECO:0000313" key="13">
    <source>
        <dbReference type="Proteomes" id="UP001652621"/>
    </source>
</evidence>
<dbReference type="GO" id="GO:0003681">
    <property type="term" value="F:bent DNA binding"/>
    <property type="evidence" value="ECO:0007669"/>
    <property type="project" value="TreeGrafter"/>
</dbReference>
<dbReference type="VEuPathDB" id="VectorBase:MDOMA2_014478"/>
<evidence type="ECO:0000256" key="11">
    <source>
        <dbReference type="SAM" id="MobiDB-lite"/>
    </source>
</evidence>
<dbReference type="GO" id="GO:0019185">
    <property type="term" value="C:snRNA-activating protein complex"/>
    <property type="evidence" value="ECO:0007669"/>
    <property type="project" value="TreeGrafter"/>
</dbReference>
<keyword evidence="6" id="KW-0804">Transcription</keyword>
<dbReference type="GO" id="GO:0000978">
    <property type="term" value="F:RNA polymerase II cis-regulatory region sequence-specific DNA binding"/>
    <property type="evidence" value="ECO:0007669"/>
    <property type="project" value="TreeGrafter"/>
</dbReference>
<comment type="subunit">
    <text evidence="9">Part of the SNAPc complex composed of 5 subunits: SNAPC1, SNAPC2, SNAPC3, SNAPC4 and SNAPC5. SNAPC3 interacts with SNAPC1.</text>
</comment>
<dbReference type="Proteomes" id="UP001652621">
    <property type="component" value="Unplaced"/>
</dbReference>
<dbReference type="EnsemblMetazoa" id="MDOA015002-RB">
    <property type="protein sequence ID" value="MDOA015002-PB"/>
    <property type="gene ID" value="MDOA015002"/>
</dbReference>
<sequence length="431" mass="49948">MDELLGQVMLPPITFKNFLADYKKMFRPPHTLPSADINIQQILNLNDKQFKSIEEACSLDYLDHEDDARVVDFVPGFSETKRVPYVSAPINEITLKSFAAAAKCKEPRKWGNPFKRGPEIYYNYRTPLKENLCSSTVLLPDQELKITLRLYRPARVTHTGRTIERPVFSQEFECLGSNLLTELRDKMYCICNDKRFFDVSEEPEAPLPSKETDPGFFFINDTFYNDKRNPLNADYSETIRNWAKKAKGLSNLDFKVARMEETRLIDLTASMGFPQLYQHHGNCEHVFVFSQLEVITNPPKQLLELQHYPRVKSVNRFTSRSCHICSKVNYVFVVEGSDRLLTDPAYLCRKCLMSYHYIDGKKVGQFRAYRLNEDLALATGDPTDQNSHFEMNSEDENNAMDNMLNDSEEENEMGNEAMIKEETVVHFKEEK</sequence>
<evidence type="ECO:0000256" key="1">
    <source>
        <dbReference type="ARBA" id="ARBA00004123"/>
    </source>
</evidence>
<protein>
    <recommendedName>
        <fullName evidence="3">snRNA-activating protein complex subunit 3</fullName>
    </recommendedName>
    <alternativeName>
        <fullName evidence="10">Small nuclear RNA-activating complex polypeptide 3</fullName>
    </alternativeName>
</protein>
<keyword evidence="13" id="KW-1185">Reference proteome</keyword>
<evidence type="ECO:0000256" key="8">
    <source>
        <dbReference type="ARBA" id="ARBA00025193"/>
    </source>
</evidence>
<dbReference type="Pfam" id="PF12251">
    <property type="entry name" value="SNAPC3"/>
    <property type="match status" value="1"/>
</dbReference>
<reference evidence="12" key="1">
    <citation type="submission" date="2020-05" db="UniProtKB">
        <authorList>
            <consortium name="EnsemblMetazoa"/>
        </authorList>
    </citation>
    <scope>IDENTIFICATION</scope>
    <source>
        <strain evidence="12">Aabys</strain>
    </source>
</reference>
<dbReference type="InterPro" id="IPR022042">
    <property type="entry name" value="snRNA-activating_su3"/>
</dbReference>
<evidence type="ECO:0000256" key="4">
    <source>
        <dbReference type="ARBA" id="ARBA00023015"/>
    </source>
</evidence>
<organism evidence="12">
    <name type="scientific">Musca domestica</name>
    <name type="common">House fly</name>
    <dbReference type="NCBI Taxonomy" id="7370"/>
    <lineage>
        <taxon>Eukaryota</taxon>
        <taxon>Metazoa</taxon>
        <taxon>Ecdysozoa</taxon>
        <taxon>Arthropoda</taxon>
        <taxon>Hexapoda</taxon>
        <taxon>Insecta</taxon>
        <taxon>Pterygota</taxon>
        <taxon>Neoptera</taxon>
        <taxon>Endopterygota</taxon>
        <taxon>Diptera</taxon>
        <taxon>Brachycera</taxon>
        <taxon>Muscomorpha</taxon>
        <taxon>Muscoidea</taxon>
        <taxon>Muscidae</taxon>
        <taxon>Musca</taxon>
    </lineage>
</organism>
<evidence type="ECO:0000256" key="9">
    <source>
        <dbReference type="ARBA" id="ARBA00025958"/>
    </source>
</evidence>
<accession>A0A1I8NGU6</accession>
<comment type="subcellular location">
    <subcellularLocation>
        <location evidence="1">Nucleus</location>
    </subcellularLocation>
</comment>
<dbReference type="RefSeq" id="XP_058976156.1">
    <property type="nucleotide sequence ID" value="XM_059120173.1"/>
</dbReference>
<evidence type="ECO:0000313" key="15">
    <source>
        <dbReference type="RefSeq" id="XP_058976156.1"/>
    </source>
</evidence>
<evidence type="ECO:0000256" key="10">
    <source>
        <dbReference type="ARBA" id="ARBA00029606"/>
    </source>
</evidence>
<gene>
    <name evidence="12" type="primary">101895021</name>
    <name evidence="14 15" type="synonym">LOC101895021</name>
</gene>
<dbReference type="OrthoDB" id="46583at2759"/>
<dbReference type="AlphaFoldDB" id="A0A1I8NGU6"/>
<dbReference type="GO" id="GO:0001046">
    <property type="term" value="F:core promoter sequence-specific DNA binding"/>
    <property type="evidence" value="ECO:0007669"/>
    <property type="project" value="TreeGrafter"/>
</dbReference>
<keyword evidence="4" id="KW-0805">Transcription regulation</keyword>
<feature type="region of interest" description="Disordered" evidence="11">
    <location>
        <begin position="409"/>
        <end position="431"/>
    </location>
</feature>
<reference evidence="15" key="2">
    <citation type="submission" date="2025-05" db="UniProtKB">
        <authorList>
            <consortium name="RefSeq"/>
        </authorList>
    </citation>
    <scope>IDENTIFICATION</scope>
    <source>
        <strain evidence="14 15">Aabys</strain>
        <tissue evidence="15">Whole body</tissue>
    </source>
</reference>
<evidence type="ECO:0000313" key="14">
    <source>
        <dbReference type="RefSeq" id="XP_011290713.1"/>
    </source>
</evidence>
<dbReference type="GO" id="GO:0001006">
    <property type="term" value="F:RNA polymerase III type 3 promoter sequence-specific DNA binding"/>
    <property type="evidence" value="ECO:0007669"/>
    <property type="project" value="TreeGrafter"/>
</dbReference>
<keyword evidence="5" id="KW-0238">DNA-binding</keyword>
<dbReference type="GO" id="GO:0005634">
    <property type="term" value="C:nucleus"/>
    <property type="evidence" value="ECO:0007669"/>
    <property type="project" value="UniProtKB-SubCell"/>
</dbReference>
<evidence type="ECO:0000313" key="12">
    <source>
        <dbReference type="EnsemblMetazoa" id="MDOA015002-PC"/>
    </source>
</evidence>
<dbReference type="PANTHER" id="PTHR13421">
    <property type="entry name" value="SNRNA-ACTIVATING PROTEIN COMPLEX SUBUNIT 3"/>
    <property type="match status" value="1"/>
</dbReference>
<evidence type="ECO:0000256" key="6">
    <source>
        <dbReference type="ARBA" id="ARBA00023163"/>
    </source>
</evidence>
<dbReference type="EnsemblMetazoa" id="MDOA015002-RC">
    <property type="protein sequence ID" value="MDOA015002-PC"/>
    <property type="gene ID" value="MDOA015002"/>
</dbReference>
<dbReference type="PANTHER" id="PTHR13421:SF16">
    <property type="entry name" value="SNRNA-ACTIVATING PROTEIN COMPLEX SUBUNIT 3"/>
    <property type="match status" value="1"/>
</dbReference>
<dbReference type="GO" id="GO:0042795">
    <property type="term" value="P:snRNA transcription by RNA polymerase II"/>
    <property type="evidence" value="ECO:0007669"/>
    <property type="project" value="TreeGrafter"/>
</dbReference>
<dbReference type="VEuPathDB" id="VectorBase:MDOA015002"/>
<dbReference type="GO" id="GO:0042796">
    <property type="term" value="P:snRNA transcription by RNA polymerase III"/>
    <property type="evidence" value="ECO:0007669"/>
    <property type="project" value="TreeGrafter"/>
</dbReference>
<comment type="function">
    <text evidence="8">Part of the SNAPc complex required for the transcription of both RNA polymerase II and III small-nuclear RNA genes. Binds to the proximal sequence element (PSE), a non-TATA-box basal promoter element common to these 2 types of genes. Recruits TBP and BRF2 to the U6 snRNA TATA box.</text>
</comment>
<name>A0A1I8NGU6_MUSDO</name>
<proteinExistence type="inferred from homology"/>
<evidence type="ECO:0000256" key="2">
    <source>
        <dbReference type="ARBA" id="ARBA00010410"/>
    </source>
</evidence>